<dbReference type="InterPro" id="IPR015919">
    <property type="entry name" value="Cadherin-like_sf"/>
</dbReference>
<evidence type="ECO:0000313" key="8">
    <source>
        <dbReference type="EnsemblMetazoa" id="HelroP147079"/>
    </source>
</evidence>
<dbReference type="PANTHER" id="PTHR24028:SF263">
    <property type="entry name" value="CADHERIN-RELATED FAMILY MEMBER 1"/>
    <property type="match status" value="1"/>
</dbReference>
<dbReference type="eggNOG" id="KOG1219">
    <property type="taxonomic scope" value="Eukaryota"/>
</dbReference>
<dbReference type="KEGG" id="hro:HELRODRAFT_147079"/>
<evidence type="ECO:0000256" key="2">
    <source>
        <dbReference type="ARBA" id="ARBA00022692"/>
    </source>
</evidence>
<dbReference type="HOGENOM" id="CLU_2461057_0_0_1"/>
<evidence type="ECO:0000256" key="4">
    <source>
        <dbReference type="ARBA" id="ARBA00023180"/>
    </source>
</evidence>
<comment type="subcellular location">
    <subcellularLocation>
        <location evidence="1">Membrane</location>
        <topology evidence="1">Single-pass membrane protein</topology>
    </subcellularLocation>
</comment>
<organism evidence="8 9">
    <name type="scientific">Helobdella robusta</name>
    <name type="common">Californian leech</name>
    <dbReference type="NCBI Taxonomy" id="6412"/>
    <lineage>
        <taxon>Eukaryota</taxon>
        <taxon>Metazoa</taxon>
        <taxon>Spiralia</taxon>
        <taxon>Lophotrochozoa</taxon>
        <taxon>Annelida</taxon>
        <taxon>Clitellata</taxon>
        <taxon>Hirudinea</taxon>
        <taxon>Rhynchobdellida</taxon>
        <taxon>Glossiphoniidae</taxon>
        <taxon>Helobdella</taxon>
    </lineage>
</organism>
<dbReference type="InterPro" id="IPR050174">
    <property type="entry name" value="Protocadherin/Cadherin-CA"/>
</dbReference>
<gene>
    <name evidence="8" type="primary">20196867</name>
    <name evidence="7" type="ORF">HELRODRAFT_147079</name>
</gene>
<keyword evidence="5" id="KW-0106">Calcium</keyword>
<dbReference type="PROSITE" id="PS50268">
    <property type="entry name" value="CADHERIN_2"/>
    <property type="match status" value="1"/>
</dbReference>
<reference evidence="8" key="3">
    <citation type="submission" date="2015-06" db="UniProtKB">
        <authorList>
            <consortium name="EnsemblMetazoa"/>
        </authorList>
    </citation>
    <scope>IDENTIFICATION</scope>
</reference>
<dbReference type="InterPro" id="IPR002126">
    <property type="entry name" value="Cadherin-like_dom"/>
</dbReference>
<evidence type="ECO:0000256" key="5">
    <source>
        <dbReference type="PROSITE-ProRule" id="PRU00043"/>
    </source>
</evidence>
<dbReference type="RefSeq" id="XP_009020220.1">
    <property type="nucleotide sequence ID" value="XM_009021972.1"/>
</dbReference>
<feature type="domain" description="Cadherin" evidence="6">
    <location>
        <begin position="21"/>
        <end position="86"/>
    </location>
</feature>
<dbReference type="Gene3D" id="2.60.40.60">
    <property type="entry name" value="Cadherins"/>
    <property type="match status" value="1"/>
</dbReference>
<keyword evidence="2" id="KW-0812">Transmembrane</keyword>
<dbReference type="STRING" id="6412.T1EJW7"/>
<dbReference type="GeneID" id="20196867"/>
<dbReference type="SUPFAM" id="SSF49313">
    <property type="entry name" value="Cadherin-like"/>
    <property type="match status" value="1"/>
</dbReference>
<evidence type="ECO:0000313" key="9">
    <source>
        <dbReference type="Proteomes" id="UP000015101"/>
    </source>
</evidence>
<dbReference type="InParanoid" id="T1EJW7"/>
<dbReference type="EMBL" id="KB096743">
    <property type="protein sequence ID" value="ESO01566.1"/>
    <property type="molecule type" value="Genomic_DNA"/>
</dbReference>
<keyword evidence="3" id="KW-1133">Transmembrane helix</keyword>
<dbReference type="PANTHER" id="PTHR24028">
    <property type="entry name" value="CADHERIN-87A"/>
    <property type="match status" value="1"/>
</dbReference>
<evidence type="ECO:0000256" key="1">
    <source>
        <dbReference type="ARBA" id="ARBA00004167"/>
    </source>
</evidence>
<proteinExistence type="predicted"/>
<keyword evidence="9" id="KW-1185">Reference proteome</keyword>
<dbReference type="AlphaFoldDB" id="T1EJW7"/>
<dbReference type="GO" id="GO:0005509">
    <property type="term" value="F:calcium ion binding"/>
    <property type="evidence" value="ECO:0007669"/>
    <property type="project" value="UniProtKB-UniRule"/>
</dbReference>
<keyword evidence="4" id="KW-0325">Glycoprotein</keyword>
<evidence type="ECO:0000256" key="3">
    <source>
        <dbReference type="ARBA" id="ARBA00022989"/>
    </source>
</evidence>
<dbReference type="GO" id="GO:0016020">
    <property type="term" value="C:membrane"/>
    <property type="evidence" value="ECO:0007669"/>
    <property type="project" value="UniProtKB-SubCell"/>
</dbReference>
<dbReference type="OrthoDB" id="6252479at2759"/>
<protein>
    <recommendedName>
        <fullName evidence="6">Cadherin domain-containing protein</fullName>
    </recommendedName>
</protein>
<evidence type="ECO:0000313" key="7">
    <source>
        <dbReference type="EMBL" id="ESO01566.1"/>
    </source>
</evidence>
<keyword evidence="3" id="KW-0472">Membrane</keyword>
<reference evidence="9" key="1">
    <citation type="submission" date="2012-12" db="EMBL/GenBank/DDBJ databases">
        <authorList>
            <person name="Hellsten U."/>
            <person name="Grimwood J."/>
            <person name="Chapman J.A."/>
            <person name="Shapiro H."/>
            <person name="Aerts A."/>
            <person name="Otillar R.P."/>
            <person name="Terry A.Y."/>
            <person name="Boore J.L."/>
            <person name="Simakov O."/>
            <person name="Marletaz F."/>
            <person name="Cho S.-J."/>
            <person name="Edsinger-Gonzales E."/>
            <person name="Havlak P."/>
            <person name="Kuo D.-H."/>
            <person name="Larsson T."/>
            <person name="Lv J."/>
            <person name="Arendt D."/>
            <person name="Savage R."/>
            <person name="Osoegawa K."/>
            <person name="de Jong P."/>
            <person name="Lindberg D.R."/>
            <person name="Seaver E.C."/>
            <person name="Weisblat D.A."/>
            <person name="Putnam N.H."/>
            <person name="Grigoriev I.V."/>
            <person name="Rokhsar D.S."/>
        </authorList>
    </citation>
    <scope>NUCLEOTIDE SEQUENCE</scope>
</reference>
<dbReference type="CDD" id="cd11304">
    <property type="entry name" value="Cadherin_repeat"/>
    <property type="match status" value="1"/>
</dbReference>
<dbReference type="GO" id="GO:0007156">
    <property type="term" value="P:homophilic cell adhesion via plasma membrane adhesion molecules"/>
    <property type="evidence" value="ECO:0007669"/>
    <property type="project" value="InterPro"/>
</dbReference>
<evidence type="ECO:0000259" key="6">
    <source>
        <dbReference type="PROSITE" id="PS50268"/>
    </source>
</evidence>
<dbReference type="CTD" id="20196867"/>
<dbReference type="EnsemblMetazoa" id="HelroT147079">
    <property type="protein sequence ID" value="HelroP147079"/>
    <property type="gene ID" value="HelroG147079"/>
</dbReference>
<reference evidence="7 9" key="2">
    <citation type="journal article" date="2013" name="Nature">
        <title>Insights into bilaterian evolution from three spiralian genomes.</title>
        <authorList>
            <person name="Simakov O."/>
            <person name="Marletaz F."/>
            <person name="Cho S.J."/>
            <person name="Edsinger-Gonzales E."/>
            <person name="Havlak P."/>
            <person name="Hellsten U."/>
            <person name="Kuo D.H."/>
            <person name="Larsson T."/>
            <person name="Lv J."/>
            <person name="Arendt D."/>
            <person name="Savage R."/>
            <person name="Osoegawa K."/>
            <person name="de Jong P."/>
            <person name="Grimwood J."/>
            <person name="Chapman J.A."/>
            <person name="Shapiro H."/>
            <person name="Aerts A."/>
            <person name="Otillar R.P."/>
            <person name="Terry A.Y."/>
            <person name="Boore J.L."/>
            <person name="Grigoriev I.V."/>
            <person name="Lindberg D.R."/>
            <person name="Seaver E.C."/>
            <person name="Weisblat D.A."/>
            <person name="Putnam N.H."/>
            <person name="Rokhsar D.S."/>
        </authorList>
    </citation>
    <scope>NUCLEOTIDE SEQUENCE</scope>
</reference>
<dbReference type="EMBL" id="AMQM01004946">
    <property type="status" value="NOT_ANNOTATED_CDS"/>
    <property type="molecule type" value="Genomic_DNA"/>
</dbReference>
<dbReference type="Proteomes" id="UP000015101">
    <property type="component" value="Unassembled WGS sequence"/>
</dbReference>
<name>T1EJW7_HELRO</name>
<sequence length="89" mass="9859">TTTSKLVIKIMDANDLPPLFSSEIYNLELAELTEPHTSVLQLSASDPDLGINSRIYYGITNTTYTKYFAVHQATGSLSLIYPISFKDIS</sequence>
<accession>T1EJW7</accession>
<dbReference type="Pfam" id="PF00028">
    <property type="entry name" value="Cadherin"/>
    <property type="match status" value="1"/>
</dbReference>